<dbReference type="PATRIC" id="fig|391937.3.peg.2617"/>
<dbReference type="Proteomes" id="UP000006786">
    <property type="component" value="Unassembled WGS sequence"/>
</dbReference>
<name>K2MMN8_9HYPH</name>
<protein>
    <submittedName>
        <fullName evidence="3">Microcystin LR degradation protein MlrC-like protein</fullName>
    </submittedName>
</protein>
<evidence type="ECO:0000259" key="1">
    <source>
        <dbReference type="Pfam" id="PF07171"/>
    </source>
</evidence>
<feature type="domain" description="Microcystin LR degradation protein MlrC N-terminal" evidence="2">
    <location>
        <begin position="2"/>
        <end position="291"/>
    </location>
</feature>
<dbReference type="Pfam" id="PF07171">
    <property type="entry name" value="MlrC_C"/>
    <property type="match status" value="1"/>
</dbReference>
<dbReference type="STRING" id="391937.NA2_12733"/>
<comment type="caution">
    <text evidence="3">The sequence shown here is derived from an EMBL/GenBank/DDBJ whole genome shotgun (WGS) entry which is preliminary data.</text>
</comment>
<dbReference type="EMBL" id="AMRM01000013">
    <property type="protein sequence ID" value="EKF18512.1"/>
    <property type="molecule type" value="Genomic_DNA"/>
</dbReference>
<sequence length="504" mass="54764">MRIAVIHIAQETNDFNPKLTTLNDYRSFGILEGAEVFETMRGYGQVGGYLQAVEDSGLQVESVPIIRAYSLAGGRISREAFEFFQEKIREGLTAAGPIDGLALQLHGACAADGVDDVEGAQVELCRSLLGKDVPIVLGLDHHANVTRKIIDNCDAIVGHRTQPHDTFDTGVIGAELLLRIITEKLEPVMAWRKIPLVSHQEQFLTSQGPMKIWFDRAREMEKDPRVLQASNYPMQPWLDVAEGGWSTIVVTNGDQALAEKLADELADLCWSLRDAFQVREAVPVDEAVLQADAAEKGVVIISDTGDTVFGGAGGDSNVILEAMLRLGIKGKALVPMISPAAAHKLAAAGEGAEVTLALGGDTADNFFQPLEVTGIVRKVGGGVVKIDYNQQSEVDIGCAVIFEIGPVTMLITELRGVAGNVPSIYRVMGVEPKDFQMAVLKTASNFQYFAPIASRLIRADTRGPGQSDVMTLPWRRVPRPMYPLEHFDDWRAHSSQPGEGVLQR</sequence>
<organism evidence="3 4">
    <name type="scientific">Nitratireductor pacificus pht-3B</name>
    <dbReference type="NCBI Taxonomy" id="391937"/>
    <lineage>
        <taxon>Bacteria</taxon>
        <taxon>Pseudomonadati</taxon>
        <taxon>Pseudomonadota</taxon>
        <taxon>Alphaproteobacteria</taxon>
        <taxon>Hyphomicrobiales</taxon>
        <taxon>Phyllobacteriaceae</taxon>
        <taxon>Nitratireductor</taxon>
    </lineage>
</organism>
<gene>
    <name evidence="3" type="ORF">NA2_12733</name>
</gene>
<dbReference type="AlphaFoldDB" id="K2MMN8"/>
<proteinExistence type="predicted"/>
<dbReference type="OrthoDB" id="9782658at2"/>
<dbReference type="eggNOG" id="COG5476">
    <property type="taxonomic scope" value="Bacteria"/>
</dbReference>
<dbReference type="InterPro" id="IPR015995">
    <property type="entry name" value="MlrC_N"/>
</dbReference>
<evidence type="ECO:0000259" key="2">
    <source>
        <dbReference type="Pfam" id="PF07364"/>
    </source>
</evidence>
<keyword evidence="4" id="KW-1185">Reference proteome</keyword>
<dbReference type="Pfam" id="PF07364">
    <property type="entry name" value="DUF1485"/>
    <property type="match status" value="1"/>
</dbReference>
<reference evidence="3 4" key="1">
    <citation type="journal article" date="2012" name="J. Bacteriol.">
        <title>Genome Sequence of Nitratireductor pacificus Type Strain pht-3B.</title>
        <authorList>
            <person name="Lai Q."/>
            <person name="Li G."/>
            <person name="Shao Z."/>
        </authorList>
    </citation>
    <scope>NUCLEOTIDE SEQUENCE [LARGE SCALE GENOMIC DNA]</scope>
    <source>
        <strain evidence="4">pht-3B</strain>
    </source>
</reference>
<accession>K2MMN8</accession>
<evidence type="ECO:0000313" key="3">
    <source>
        <dbReference type="EMBL" id="EKF18512.1"/>
    </source>
</evidence>
<evidence type="ECO:0000313" key="4">
    <source>
        <dbReference type="Proteomes" id="UP000006786"/>
    </source>
</evidence>
<dbReference type="InterPro" id="IPR010799">
    <property type="entry name" value="MlrC_C"/>
</dbReference>
<feature type="domain" description="Microcystin LR degradation protein MlrC C-terminal" evidence="1">
    <location>
        <begin position="301"/>
        <end position="476"/>
    </location>
</feature>
<dbReference type="RefSeq" id="WP_008597363.1">
    <property type="nucleotide sequence ID" value="NZ_AMRM01000013.1"/>
</dbReference>